<dbReference type="Gene3D" id="3.30.70.3270">
    <property type="match status" value="1"/>
</dbReference>
<evidence type="ECO:0000313" key="7">
    <source>
        <dbReference type="Proteomes" id="UP001596500"/>
    </source>
</evidence>
<dbReference type="SUPFAM" id="SSF54862">
    <property type="entry name" value="4Fe-4S ferredoxins"/>
    <property type="match status" value="1"/>
</dbReference>
<name>A0ABW2RPT5_9BACL</name>
<evidence type="ECO:0000256" key="2">
    <source>
        <dbReference type="ARBA" id="ARBA00022723"/>
    </source>
</evidence>
<evidence type="ECO:0000256" key="4">
    <source>
        <dbReference type="ARBA" id="ARBA00023014"/>
    </source>
</evidence>
<keyword evidence="1" id="KW-0004">4Fe-4S</keyword>
<dbReference type="InterPro" id="IPR017900">
    <property type="entry name" value="4Fe4S_Fe_S_CS"/>
</dbReference>
<dbReference type="RefSeq" id="WP_379867313.1">
    <property type="nucleotide sequence ID" value="NZ_JBHTBW010000070.1"/>
</dbReference>
<dbReference type="PANTHER" id="PTHR43687">
    <property type="entry name" value="ADENYLYLSULFATE REDUCTASE, BETA SUBUNIT"/>
    <property type="match status" value="1"/>
</dbReference>
<sequence>MLDLLRKIWRTGTVTKKMPLEEAPSRFRGKPVISSQVCTHCETCVNACPTGALQIHRNDNASELVLSYAQCIFCGVCAEVCESGAIRVTNDYRMVTKDKSELMVRVPIKQSFEQVSVGKGDVIQ</sequence>
<gene>
    <name evidence="6" type="ORF">ACFQNG_18290</name>
</gene>
<evidence type="ECO:0000256" key="3">
    <source>
        <dbReference type="ARBA" id="ARBA00023004"/>
    </source>
</evidence>
<dbReference type="PROSITE" id="PS00198">
    <property type="entry name" value="4FE4S_FER_1"/>
    <property type="match status" value="1"/>
</dbReference>
<comment type="caution">
    <text evidence="6">The sequence shown here is derived from an EMBL/GenBank/DDBJ whole genome shotgun (WGS) entry which is preliminary data.</text>
</comment>
<proteinExistence type="predicted"/>
<keyword evidence="4" id="KW-0411">Iron-sulfur</keyword>
<dbReference type="PANTHER" id="PTHR43687:SF1">
    <property type="entry name" value="FERREDOXIN III"/>
    <property type="match status" value="1"/>
</dbReference>
<dbReference type="Proteomes" id="UP001596500">
    <property type="component" value="Unassembled WGS sequence"/>
</dbReference>
<keyword evidence="2" id="KW-0479">Metal-binding</keyword>
<keyword evidence="7" id="KW-1185">Reference proteome</keyword>
<dbReference type="InterPro" id="IPR050572">
    <property type="entry name" value="Fe-S_Ferredoxin"/>
</dbReference>
<dbReference type="Pfam" id="PF12838">
    <property type="entry name" value="Fer4_7"/>
    <property type="match status" value="1"/>
</dbReference>
<organism evidence="6 7">
    <name type="scientific">Laceyella putida</name>
    <dbReference type="NCBI Taxonomy" id="110101"/>
    <lineage>
        <taxon>Bacteria</taxon>
        <taxon>Bacillati</taxon>
        <taxon>Bacillota</taxon>
        <taxon>Bacilli</taxon>
        <taxon>Bacillales</taxon>
        <taxon>Thermoactinomycetaceae</taxon>
        <taxon>Laceyella</taxon>
    </lineage>
</organism>
<feature type="domain" description="4Fe-4S ferredoxin-type" evidence="5">
    <location>
        <begin position="29"/>
        <end position="58"/>
    </location>
</feature>
<evidence type="ECO:0000259" key="5">
    <source>
        <dbReference type="PROSITE" id="PS51379"/>
    </source>
</evidence>
<feature type="domain" description="4Fe-4S ferredoxin-type" evidence="5">
    <location>
        <begin position="62"/>
        <end position="91"/>
    </location>
</feature>
<reference evidence="7" key="1">
    <citation type="journal article" date="2019" name="Int. J. Syst. Evol. Microbiol.">
        <title>The Global Catalogue of Microorganisms (GCM) 10K type strain sequencing project: providing services to taxonomists for standard genome sequencing and annotation.</title>
        <authorList>
            <consortium name="The Broad Institute Genomics Platform"/>
            <consortium name="The Broad Institute Genome Sequencing Center for Infectious Disease"/>
            <person name="Wu L."/>
            <person name="Ma J."/>
        </authorList>
    </citation>
    <scope>NUCLEOTIDE SEQUENCE [LARGE SCALE GENOMIC DNA]</scope>
    <source>
        <strain evidence="7">CGMCC 1.12942</strain>
    </source>
</reference>
<accession>A0ABW2RPT5</accession>
<evidence type="ECO:0000313" key="6">
    <source>
        <dbReference type="EMBL" id="MFC7443022.1"/>
    </source>
</evidence>
<dbReference type="EMBL" id="JBHTBW010000070">
    <property type="protein sequence ID" value="MFC7443022.1"/>
    <property type="molecule type" value="Genomic_DNA"/>
</dbReference>
<keyword evidence="3" id="KW-0408">Iron</keyword>
<dbReference type="InterPro" id="IPR017896">
    <property type="entry name" value="4Fe4S_Fe-S-bd"/>
</dbReference>
<protein>
    <submittedName>
        <fullName evidence="6">4Fe-4S dicluster domain-containing protein</fullName>
    </submittedName>
</protein>
<evidence type="ECO:0000256" key="1">
    <source>
        <dbReference type="ARBA" id="ARBA00022485"/>
    </source>
</evidence>
<dbReference type="PROSITE" id="PS51379">
    <property type="entry name" value="4FE4S_FER_2"/>
    <property type="match status" value="2"/>
</dbReference>